<reference evidence="3" key="1">
    <citation type="journal article" date="2019" name="BMC Genomics">
        <title>A new reference genome for Sorghum bicolor reveals high levels of sequence similarity between sweet and grain genotypes: implications for the genetics of sugar metabolism.</title>
        <authorList>
            <person name="Cooper E.A."/>
            <person name="Brenton Z.W."/>
            <person name="Flinn B.S."/>
            <person name="Jenkins J."/>
            <person name="Shu S."/>
            <person name="Flowers D."/>
            <person name="Luo F."/>
            <person name="Wang Y."/>
            <person name="Xia P."/>
            <person name="Barry K."/>
            <person name="Daum C."/>
            <person name="Lipzen A."/>
            <person name="Yoshinaga Y."/>
            <person name="Schmutz J."/>
            <person name="Saski C."/>
            <person name="Vermerris W."/>
            <person name="Kresovich S."/>
        </authorList>
    </citation>
    <scope>NUCLEOTIDE SEQUENCE</scope>
</reference>
<evidence type="ECO:0000313" key="4">
    <source>
        <dbReference type="Proteomes" id="UP000807115"/>
    </source>
</evidence>
<dbReference type="Proteomes" id="UP000807115">
    <property type="component" value="Chromosome 2"/>
</dbReference>
<feature type="signal peptide" evidence="2">
    <location>
        <begin position="1"/>
        <end position="20"/>
    </location>
</feature>
<feature type="chain" id="PRO_5038054804" description="Secreted protein" evidence="2">
    <location>
        <begin position="21"/>
        <end position="163"/>
    </location>
</feature>
<proteinExistence type="predicted"/>
<dbReference type="EMBL" id="CM027681">
    <property type="protein sequence ID" value="KAG0545911.1"/>
    <property type="molecule type" value="Genomic_DNA"/>
</dbReference>
<keyword evidence="2" id="KW-0732">Signal</keyword>
<name>A0A921RTN6_SORBI</name>
<accession>A0A921RTN6</accession>
<feature type="region of interest" description="Disordered" evidence="1">
    <location>
        <begin position="144"/>
        <end position="163"/>
    </location>
</feature>
<dbReference type="AlphaFoldDB" id="A0A921RTN6"/>
<evidence type="ECO:0008006" key="5">
    <source>
        <dbReference type="Google" id="ProtNLM"/>
    </source>
</evidence>
<gene>
    <name evidence="3" type="ORF">BDA96_02G402000</name>
</gene>
<feature type="non-terminal residue" evidence="3">
    <location>
        <position position="163"/>
    </location>
</feature>
<evidence type="ECO:0000313" key="3">
    <source>
        <dbReference type="EMBL" id="KAG0545911.1"/>
    </source>
</evidence>
<evidence type="ECO:0000256" key="1">
    <source>
        <dbReference type="SAM" id="MobiDB-lite"/>
    </source>
</evidence>
<sequence>MWSLIFVFLFSFSSPRTVYMVAPSRRPSRSSQRLILRKKGSYIFAKEKKISMEFYRTTLKRHTLVLRKRDIKKKKPTVIESETFTARGCPLRSNLFSLSKYHQLFLSPPLQTAPCRRRGQTASRPPFLRSPAASPIFYSSPLSPQHGVCRRRQPHESSTFQYQ</sequence>
<reference evidence="3" key="2">
    <citation type="submission" date="2020-10" db="EMBL/GenBank/DDBJ databases">
        <authorList>
            <person name="Cooper E.A."/>
            <person name="Brenton Z.W."/>
            <person name="Flinn B.S."/>
            <person name="Jenkins J."/>
            <person name="Shu S."/>
            <person name="Flowers D."/>
            <person name="Luo F."/>
            <person name="Wang Y."/>
            <person name="Xia P."/>
            <person name="Barry K."/>
            <person name="Daum C."/>
            <person name="Lipzen A."/>
            <person name="Yoshinaga Y."/>
            <person name="Schmutz J."/>
            <person name="Saski C."/>
            <person name="Vermerris W."/>
            <person name="Kresovich S."/>
        </authorList>
    </citation>
    <scope>NUCLEOTIDE SEQUENCE</scope>
</reference>
<protein>
    <recommendedName>
        <fullName evidence="5">Secreted protein</fullName>
    </recommendedName>
</protein>
<comment type="caution">
    <text evidence="3">The sequence shown here is derived from an EMBL/GenBank/DDBJ whole genome shotgun (WGS) entry which is preliminary data.</text>
</comment>
<organism evidence="3 4">
    <name type="scientific">Sorghum bicolor</name>
    <name type="common">Sorghum</name>
    <name type="synonym">Sorghum vulgare</name>
    <dbReference type="NCBI Taxonomy" id="4558"/>
    <lineage>
        <taxon>Eukaryota</taxon>
        <taxon>Viridiplantae</taxon>
        <taxon>Streptophyta</taxon>
        <taxon>Embryophyta</taxon>
        <taxon>Tracheophyta</taxon>
        <taxon>Spermatophyta</taxon>
        <taxon>Magnoliopsida</taxon>
        <taxon>Liliopsida</taxon>
        <taxon>Poales</taxon>
        <taxon>Poaceae</taxon>
        <taxon>PACMAD clade</taxon>
        <taxon>Panicoideae</taxon>
        <taxon>Andropogonodae</taxon>
        <taxon>Andropogoneae</taxon>
        <taxon>Sorghinae</taxon>
        <taxon>Sorghum</taxon>
    </lineage>
</organism>
<evidence type="ECO:0000256" key="2">
    <source>
        <dbReference type="SAM" id="SignalP"/>
    </source>
</evidence>